<name>A0ABX4EDH2_9BACI</name>
<evidence type="ECO:0000313" key="2">
    <source>
        <dbReference type="EMBL" id="OXS80345.1"/>
    </source>
</evidence>
<proteinExistence type="predicted"/>
<dbReference type="SUPFAM" id="SSF51703">
    <property type="entry name" value="Cobalamin (vitamin B12)-dependent enzymes"/>
    <property type="match status" value="1"/>
</dbReference>
<gene>
    <name evidence="2" type="ORF">B1B05_02385</name>
</gene>
<dbReference type="InterPro" id="IPR016176">
    <property type="entry name" value="Cbl-dep_enz_cat"/>
</dbReference>
<dbReference type="Gene3D" id="3.40.50.280">
    <property type="entry name" value="Cobalamin-binding domain"/>
    <property type="match status" value="1"/>
</dbReference>
<reference evidence="3" key="1">
    <citation type="submission" date="2017-03" db="EMBL/GenBank/DDBJ databases">
        <title>Bacillus sp. V-88(T) DSM27956, whole genome shotgun sequencing project.</title>
        <authorList>
            <person name="Dastager S.G."/>
            <person name="Neurgaonkar P.S."/>
            <person name="Dharne M.S."/>
        </authorList>
    </citation>
    <scope>NUCLEOTIDE SEQUENCE [LARGE SCALE GENOMIC DNA]</scope>
    <source>
        <strain evidence="3">DSM 25145</strain>
    </source>
</reference>
<dbReference type="Gene3D" id="3.20.20.240">
    <property type="entry name" value="Methylmalonyl-CoA mutase"/>
    <property type="match status" value="2"/>
</dbReference>
<organism evidence="2 3">
    <name type="scientific">Domibacillus enclensis</name>
    <dbReference type="NCBI Taxonomy" id="1017273"/>
    <lineage>
        <taxon>Bacteria</taxon>
        <taxon>Bacillati</taxon>
        <taxon>Bacillota</taxon>
        <taxon>Bacilli</taxon>
        <taxon>Bacillales</taxon>
        <taxon>Bacillaceae</taxon>
        <taxon>Domibacillus</taxon>
    </lineage>
</organism>
<accession>A0ABX4EDH2</accession>
<feature type="domain" description="Methylmalonyl-CoA mutase alpha/beta chain catalytic" evidence="1">
    <location>
        <begin position="119"/>
        <end position="387"/>
    </location>
</feature>
<dbReference type="InterPro" id="IPR006099">
    <property type="entry name" value="MeMalonylCoA_mutase_a/b_cat"/>
</dbReference>
<dbReference type="EMBL" id="MWSK01000001">
    <property type="protein sequence ID" value="OXS80345.1"/>
    <property type="molecule type" value="Genomic_DNA"/>
</dbReference>
<dbReference type="Proteomes" id="UP000215545">
    <property type="component" value="Unassembled WGS sequence"/>
</dbReference>
<dbReference type="Pfam" id="PF01642">
    <property type="entry name" value="MM_CoA_mutase"/>
    <property type="match status" value="1"/>
</dbReference>
<dbReference type="PANTHER" id="PTHR48101:SF1">
    <property type="entry name" value="METHYLMALONYL-COA MUTASE, LARGE SUBUNIT"/>
    <property type="match status" value="1"/>
</dbReference>
<comment type="caution">
    <text evidence="2">The sequence shown here is derived from an EMBL/GenBank/DDBJ whole genome shotgun (WGS) entry which is preliminary data.</text>
</comment>
<keyword evidence="3" id="KW-1185">Reference proteome</keyword>
<sequence>MKQVYITIYNVNDSKMKGCSNLKNETFPSVSINDWVIAAEASLKGRSLSGVTTKTAEGIELKPLYTKEDRPSEETLPGQAPFTRGFHFPQAFPKTSPTLEQDLISSGAAAGVFPTDSAIQNLHNHQQIAINTVPYHMGGAHAVQELALALSEAAHHLKIASDKNQAASAFLFHFAAGSVFFTEIAKLRAFKTLWHAFTQAFELDESIKPLISVETSEAAMSLLDPHVNMLRAGSTAFAAVIGSADYVTVKPFDDITDEPAAHSKRLAAAIPHLLQHEALLDKVIDPAGGSYYIEALTNETGRLAWDLFADIEEAGGIGDVLKAGTIQRDIQAVYEERRHKIATRQVHMIGTNMYANLPEQLKSARQKKASYKGEGAAIKPIKPKRMAEPFEQLRLHSMRIEQTGQSVEIGLICLGDVKEHKPRADYVEGVMSVAGITSNRSGICKSAEEAKAFVDQTNLPYYCICGTDEWYDKLAEKVAADVKKSSAAVKVEIAGKWNKAVIDGQVASGVDIVQKLEGILSLFKGGDQRDAKGNESI</sequence>
<evidence type="ECO:0000259" key="1">
    <source>
        <dbReference type="Pfam" id="PF01642"/>
    </source>
</evidence>
<protein>
    <recommendedName>
        <fullName evidence="1">Methylmalonyl-CoA mutase alpha/beta chain catalytic domain-containing protein</fullName>
    </recommendedName>
</protein>
<evidence type="ECO:0000313" key="3">
    <source>
        <dbReference type="Proteomes" id="UP000215545"/>
    </source>
</evidence>
<dbReference type="PANTHER" id="PTHR48101">
    <property type="entry name" value="METHYLMALONYL-COA MUTASE, MITOCHONDRIAL-RELATED"/>
    <property type="match status" value="1"/>
</dbReference>